<name>A0ACA9Q4C2_9GLOM</name>
<organism evidence="1 2">
    <name type="scientific">Racocetra persica</name>
    <dbReference type="NCBI Taxonomy" id="160502"/>
    <lineage>
        <taxon>Eukaryota</taxon>
        <taxon>Fungi</taxon>
        <taxon>Fungi incertae sedis</taxon>
        <taxon>Mucoromycota</taxon>
        <taxon>Glomeromycotina</taxon>
        <taxon>Glomeromycetes</taxon>
        <taxon>Diversisporales</taxon>
        <taxon>Gigasporaceae</taxon>
        <taxon>Racocetra</taxon>
    </lineage>
</organism>
<sequence>QLRYRGHVINFLQNIQGFITRLPRDLATIDTLVVRRTGQDCSTFHDFKVKHANILVWLNFLRKNNPFYANIEIDHDILQTLPKDGSVFERLYAVHDVDSSVNDTVNLTNNSNISDIVNMSDNYITYTFVPNPVSKKTEEVATYN</sequence>
<accession>A0ACA9Q4C2</accession>
<dbReference type="EMBL" id="CAJVQC010026689">
    <property type="protein sequence ID" value="CAG8733931.1"/>
    <property type="molecule type" value="Genomic_DNA"/>
</dbReference>
<gene>
    <name evidence="1" type="ORF">RPERSI_LOCUS12449</name>
</gene>
<evidence type="ECO:0000313" key="1">
    <source>
        <dbReference type="EMBL" id="CAG8733931.1"/>
    </source>
</evidence>
<proteinExistence type="predicted"/>
<evidence type="ECO:0000313" key="2">
    <source>
        <dbReference type="Proteomes" id="UP000789920"/>
    </source>
</evidence>
<comment type="caution">
    <text evidence="1">The sequence shown here is derived from an EMBL/GenBank/DDBJ whole genome shotgun (WGS) entry which is preliminary data.</text>
</comment>
<dbReference type="Proteomes" id="UP000789920">
    <property type="component" value="Unassembled WGS sequence"/>
</dbReference>
<reference evidence="1" key="1">
    <citation type="submission" date="2021-06" db="EMBL/GenBank/DDBJ databases">
        <authorList>
            <person name="Kallberg Y."/>
            <person name="Tangrot J."/>
            <person name="Rosling A."/>
        </authorList>
    </citation>
    <scope>NUCLEOTIDE SEQUENCE</scope>
    <source>
        <strain evidence="1">MA461A</strain>
    </source>
</reference>
<feature type="non-terminal residue" evidence="1">
    <location>
        <position position="1"/>
    </location>
</feature>
<protein>
    <submittedName>
        <fullName evidence="1">25455_t:CDS:1</fullName>
    </submittedName>
</protein>
<keyword evidence="2" id="KW-1185">Reference proteome</keyword>